<evidence type="ECO:0000256" key="7">
    <source>
        <dbReference type="ARBA" id="ARBA00022927"/>
    </source>
</evidence>
<dbReference type="InterPro" id="IPR028055">
    <property type="entry name" value="YidC/Oxa/ALB_C"/>
</dbReference>
<dbReference type="NCBIfam" id="TIGR03592">
    <property type="entry name" value="yidC_oxa1_cterm"/>
    <property type="match status" value="1"/>
</dbReference>
<comment type="similarity">
    <text evidence="2 13">Belongs to the OXA1/ALB3/YidC family. Type 1 subfamily.</text>
</comment>
<dbReference type="RefSeq" id="WP_267926836.1">
    <property type="nucleotide sequence ID" value="NZ_AP024233.1"/>
</dbReference>
<evidence type="ECO:0000256" key="2">
    <source>
        <dbReference type="ARBA" id="ARBA00010527"/>
    </source>
</evidence>
<feature type="domain" description="Membrane insertase YidC/Oxa/ALB C-terminal" evidence="15">
    <location>
        <begin position="365"/>
        <end position="555"/>
    </location>
</feature>
<evidence type="ECO:0000259" key="15">
    <source>
        <dbReference type="Pfam" id="PF02096"/>
    </source>
</evidence>
<evidence type="ECO:0000256" key="10">
    <source>
        <dbReference type="ARBA" id="ARBA00023186"/>
    </source>
</evidence>
<evidence type="ECO:0000256" key="6">
    <source>
        <dbReference type="ARBA" id="ARBA00022692"/>
    </source>
</evidence>
<dbReference type="InterPro" id="IPR019998">
    <property type="entry name" value="Membr_insert_YidC"/>
</dbReference>
<dbReference type="CDD" id="cd19961">
    <property type="entry name" value="EcYidC-like_peri"/>
    <property type="match status" value="1"/>
</dbReference>
<evidence type="ECO:0000313" key="17">
    <source>
        <dbReference type="EMBL" id="BCO10100.1"/>
    </source>
</evidence>
<dbReference type="CDD" id="cd20070">
    <property type="entry name" value="5TM_YidC_Alb3"/>
    <property type="match status" value="1"/>
</dbReference>
<dbReference type="InterPro" id="IPR001708">
    <property type="entry name" value="YidC/ALB3/OXA1/COX18"/>
</dbReference>
<dbReference type="InterPro" id="IPR038221">
    <property type="entry name" value="YidC_periplasmic_sf"/>
</dbReference>
<evidence type="ECO:0000256" key="14">
    <source>
        <dbReference type="SAM" id="MobiDB-lite"/>
    </source>
</evidence>
<dbReference type="Pfam" id="PF14849">
    <property type="entry name" value="YidC_periplas"/>
    <property type="match status" value="1"/>
</dbReference>
<dbReference type="InterPro" id="IPR028053">
    <property type="entry name" value="Membr_insert_YidC_N"/>
</dbReference>
<dbReference type="NCBIfam" id="TIGR03593">
    <property type="entry name" value="yidC_nterm"/>
    <property type="match status" value="1"/>
</dbReference>
<dbReference type="Pfam" id="PF02096">
    <property type="entry name" value="60KD_IMP"/>
    <property type="match status" value="1"/>
</dbReference>
<dbReference type="GO" id="GO:0005886">
    <property type="term" value="C:plasma membrane"/>
    <property type="evidence" value="ECO:0007669"/>
    <property type="project" value="UniProtKB-SubCell"/>
</dbReference>
<keyword evidence="8 13" id="KW-1133">Transmembrane helix</keyword>
<dbReference type="PANTHER" id="PTHR12428">
    <property type="entry name" value="OXA1"/>
    <property type="match status" value="1"/>
</dbReference>
<feature type="transmembrane region" description="Helical" evidence="13">
    <location>
        <begin position="475"/>
        <end position="500"/>
    </location>
</feature>
<evidence type="ECO:0000256" key="3">
    <source>
        <dbReference type="ARBA" id="ARBA00015325"/>
    </source>
</evidence>
<keyword evidence="5 13" id="KW-1003">Cell membrane</keyword>
<dbReference type="GO" id="GO:0015031">
    <property type="term" value="P:protein transport"/>
    <property type="evidence" value="ECO:0007669"/>
    <property type="project" value="UniProtKB-KW"/>
</dbReference>
<reference evidence="17" key="1">
    <citation type="submission" date="2020-12" db="EMBL/GenBank/DDBJ databases">
        <title>Desulfobium dissulfuricans gen. nov., sp. nov., a novel mesophilic, sulfate-reducing bacterium isolated from a deep-sea hydrothermal vent.</title>
        <authorList>
            <person name="Hashimoto Y."/>
            <person name="Tame A."/>
            <person name="Sawayama S."/>
            <person name="Miyazaki J."/>
            <person name="Takai K."/>
            <person name="Nakagawa S."/>
        </authorList>
    </citation>
    <scope>NUCLEOTIDE SEQUENCE</scope>
    <source>
        <strain evidence="17">GF1</strain>
    </source>
</reference>
<comment type="subunit">
    <text evidence="13">Interacts with the Sec translocase complex via SecD. Specifically interacts with transmembrane segments of nascent integral membrane proteins during membrane integration.</text>
</comment>
<feature type="transmembrane region" description="Helical" evidence="13">
    <location>
        <begin position="520"/>
        <end position="541"/>
    </location>
</feature>
<evidence type="ECO:0000256" key="4">
    <source>
        <dbReference type="ARBA" id="ARBA00022448"/>
    </source>
</evidence>
<dbReference type="GO" id="GO:0032977">
    <property type="term" value="F:membrane insertase activity"/>
    <property type="evidence" value="ECO:0007669"/>
    <property type="project" value="InterPro"/>
</dbReference>
<dbReference type="InterPro" id="IPR047196">
    <property type="entry name" value="YidC_ALB_C"/>
</dbReference>
<feature type="transmembrane region" description="Helical" evidence="13">
    <location>
        <begin position="434"/>
        <end position="455"/>
    </location>
</feature>
<feature type="transmembrane region" description="Helical" evidence="13">
    <location>
        <begin position="6"/>
        <end position="25"/>
    </location>
</feature>
<dbReference type="Gene3D" id="2.70.98.90">
    <property type="match status" value="1"/>
</dbReference>
<comment type="function">
    <text evidence="13">Required for the insertion and/or proper folding and/or complex formation of integral membrane proteins into the membrane. Involved in integration of membrane proteins that insert both dependently and independently of the Sec translocase complex, as well as at least some lipoproteins. Aids folding of multispanning membrane proteins.</text>
</comment>
<gene>
    <name evidence="13 17" type="primary">yidC</name>
    <name evidence="17" type="ORF">GF1_24760</name>
</gene>
<dbReference type="Proteomes" id="UP001063350">
    <property type="component" value="Chromosome"/>
</dbReference>
<evidence type="ECO:0000256" key="11">
    <source>
        <dbReference type="ARBA" id="ARBA00033245"/>
    </source>
</evidence>
<evidence type="ECO:0000256" key="12">
    <source>
        <dbReference type="ARBA" id="ARBA00033342"/>
    </source>
</evidence>
<dbReference type="AlphaFoldDB" id="A0A915UAY7"/>
<evidence type="ECO:0000259" key="16">
    <source>
        <dbReference type="Pfam" id="PF14849"/>
    </source>
</evidence>
<dbReference type="HAMAP" id="MF_01810">
    <property type="entry name" value="YidC_type1"/>
    <property type="match status" value="1"/>
</dbReference>
<organism evidence="17 18">
    <name type="scientific">Desulfolithobacter dissulfuricans</name>
    <dbReference type="NCBI Taxonomy" id="2795293"/>
    <lineage>
        <taxon>Bacteria</taxon>
        <taxon>Pseudomonadati</taxon>
        <taxon>Thermodesulfobacteriota</taxon>
        <taxon>Desulfobulbia</taxon>
        <taxon>Desulfobulbales</taxon>
        <taxon>Desulfobulbaceae</taxon>
        <taxon>Desulfolithobacter</taxon>
    </lineage>
</organism>
<dbReference type="PANTHER" id="PTHR12428:SF65">
    <property type="entry name" value="CYTOCHROME C OXIDASE ASSEMBLY PROTEIN COX18, MITOCHONDRIAL"/>
    <property type="match status" value="1"/>
</dbReference>
<accession>A0A915UAY7</accession>
<dbReference type="NCBIfam" id="NF002353">
    <property type="entry name" value="PRK01318.1-4"/>
    <property type="match status" value="1"/>
</dbReference>
<protein>
    <recommendedName>
        <fullName evidence="3 13">Membrane protein insertase YidC</fullName>
    </recommendedName>
    <alternativeName>
        <fullName evidence="12 13">Foldase YidC</fullName>
    </alternativeName>
    <alternativeName>
        <fullName evidence="13">Membrane protein YidC</fullName>
    </alternativeName>
    <alternativeName>
        <fullName evidence="11 13">membrane integrase YidC</fullName>
    </alternativeName>
</protein>
<keyword evidence="10 13" id="KW-0143">Chaperone</keyword>
<evidence type="ECO:0000256" key="13">
    <source>
        <dbReference type="HAMAP-Rule" id="MF_01810"/>
    </source>
</evidence>
<dbReference type="KEGG" id="ddu:GF1_24760"/>
<dbReference type="PRINTS" id="PR00701">
    <property type="entry name" value="60KDINNERMP"/>
</dbReference>
<name>A0A915UAY7_9BACT</name>
<feature type="domain" description="Membrane insertase YidC N-terminal" evidence="16">
    <location>
        <begin position="87"/>
        <end position="354"/>
    </location>
</feature>
<proteinExistence type="inferred from homology"/>
<evidence type="ECO:0000256" key="5">
    <source>
        <dbReference type="ARBA" id="ARBA00022475"/>
    </source>
</evidence>
<feature type="transmembrane region" description="Helical" evidence="13">
    <location>
        <begin position="365"/>
        <end position="384"/>
    </location>
</feature>
<evidence type="ECO:0000313" key="18">
    <source>
        <dbReference type="Proteomes" id="UP001063350"/>
    </source>
</evidence>
<dbReference type="PRINTS" id="PR01900">
    <property type="entry name" value="YIDCPROTEIN"/>
</dbReference>
<evidence type="ECO:0000256" key="9">
    <source>
        <dbReference type="ARBA" id="ARBA00023136"/>
    </source>
</evidence>
<evidence type="ECO:0000256" key="8">
    <source>
        <dbReference type="ARBA" id="ARBA00022989"/>
    </source>
</evidence>
<dbReference type="EMBL" id="AP024233">
    <property type="protein sequence ID" value="BCO10100.1"/>
    <property type="molecule type" value="Genomic_DNA"/>
</dbReference>
<comment type="subcellular location">
    <subcellularLocation>
        <location evidence="1">Cell inner membrane</location>
        <topology evidence="1">Multi-pass membrane protein</topology>
    </subcellularLocation>
    <subcellularLocation>
        <location evidence="13">Cell membrane</location>
        <topology evidence="13">Multi-pass membrane protein</topology>
    </subcellularLocation>
</comment>
<feature type="region of interest" description="Disordered" evidence="14">
    <location>
        <begin position="36"/>
        <end position="74"/>
    </location>
</feature>
<dbReference type="GO" id="GO:0051205">
    <property type="term" value="P:protein insertion into membrane"/>
    <property type="evidence" value="ECO:0007669"/>
    <property type="project" value="TreeGrafter"/>
</dbReference>
<evidence type="ECO:0000256" key="1">
    <source>
        <dbReference type="ARBA" id="ARBA00004429"/>
    </source>
</evidence>
<keyword evidence="7 13" id="KW-0653">Protein transport</keyword>
<keyword evidence="9 13" id="KW-0472">Membrane</keyword>
<sequence length="560" mass="62667">MDMYRAFLAIVLSFIILIGYQFFFVKPALQQQGGQQQTQQAEQNKTGTGASAVEKTAPAAPAAVPGQEPAVAARAQKVEANPNARDIVIDTPLYTAVISEQGGGFKSFELKKYKRDNSQNSPLMQLVKTRSPLDLPVLFTLDNGAAENLPLYRADRDHITLSQEDQVTTLTMTARLPGGVEVTRTLVFDPSTYLIDTSYTVKNGDTPFQAAPAMVLTNKPFTEGTAASRYMFSGPVALVNDELHEIKGKKLSQGVQTLQGNVTWAAYEDNYFICALIPQEPTTRMVTMAASGDKVHTIVAEGVTQLAPGAVQEFKYKMYFGPKKLSILKETGYELSRAINFGWFDIIAKPMLWLLNFFYDYVGNYGVAIILLTVLIKGIFWPITSKGMKSMKNMQKLQPKVAKLKEKYKDDPQRMNQEMMALYKTYKVNPLGGCLPMFLQIPFFFALYKVLLMSIELRHAPFMLWITDLSAPDRLWIGIDIPVLHGIPVLTLLMGASMYLQQKMTPTTADPTQAKIMQWLPVLFTFMFINFASGLVLYWFVNNLLSILQQQLINRQTSKA</sequence>
<feature type="compositionally biased region" description="Low complexity" evidence="14">
    <location>
        <begin position="50"/>
        <end position="73"/>
    </location>
</feature>
<keyword evidence="6 13" id="KW-0812">Transmembrane</keyword>
<keyword evidence="4 13" id="KW-0813">Transport</keyword>
<keyword evidence="18" id="KW-1185">Reference proteome</keyword>